<dbReference type="VEuPathDB" id="VectorBase:ADIR004531"/>
<reference evidence="2" key="1">
    <citation type="submission" date="2013-03" db="EMBL/GenBank/DDBJ databases">
        <title>The Genome Sequence of Anopheles dirus WRAIR2.</title>
        <authorList>
            <consortium name="The Broad Institute Genomics Platform"/>
            <person name="Neafsey D.E."/>
            <person name="Walton C."/>
            <person name="Walker B."/>
            <person name="Young S.K."/>
            <person name="Zeng Q."/>
            <person name="Gargeya S."/>
            <person name="Fitzgerald M."/>
            <person name="Haas B."/>
            <person name="Abouelleil A."/>
            <person name="Allen A.W."/>
            <person name="Alvarado L."/>
            <person name="Arachchi H.M."/>
            <person name="Berlin A.M."/>
            <person name="Chapman S.B."/>
            <person name="Gainer-Dewar J."/>
            <person name="Goldberg J."/>
            <person name="Griggs A."/>
            <person name="Gujja S."/>
            <person name="Hansen M."/>
            <person name="Howarth C."/>
            <person name="Imamovic A."/>
            <person name="Ireland A."/>
            <person name="Larimer J."/>
            <person name="McCowan C."/>
            <person name="Murphy C."/>
            <person name="Pearson M."/>
            <person name="Poon T.W."/>
            <person name="Priest M."/>
            <person name="Roberts A."/>
            <person name="Saif S."/>
            <person name="Shea T."/>
            <person name="Sisk P."/>
            <person name="Sykes S."/>
            <person name="Wortman J."/>
            <person name="Nusbaum C."/>
            <person name="Birren B."/>
        </authorList>
    </citation>
    <scope>NUCLEOTIDE SEQUENCE [LARGE SCALE GENOMIC DNA]</scope>
    <source>
        <strain evidence="2">WRAIR2</strain>
    </source>
</reference>
<evidence type="ECO:0000313" key="2">
    <source>
        <dbReference type="Proteomes" id="UP000075884"/>
    </source>
</evidence>
<accession>A0A182NA55</accession>
<proteinExistence type="predicted"/>
<evidence type="ECO:0000313" key="1">
    <source>
        <dbReference type="EnsemblMetazoa" id="ADIR004531-PA"/>
    </source>
</evidence>
<dbReference type="Proteomes" id="UP000075884">
    <property type="component" value="Unassembled WGS sequence"/>
</dbReference>
<name>A0A182NA55_9DIPT</name>
<reference evidence="1" key="2">
    <citation type="submission" date="2020-05" db="UniProtKB">
        <authorList>
            <consortium name="EnsemblMetazoa"/>
        </authorList>
    </citation>
    <scope>IDENTIFICATION</scope>
    <source>
        <strain evidence="1">WRAIR2</strain>
    </source>
</reference>
<sequence>MMLCDRILFSSATANFCPMQFRGPALNGTYCFHVEALRIELFRVGKIVRVASEEERQHDHCMSFSIVMVTGCLRSSPTMLRTSLNARCCTSGFFARLSSMKLIADVVVSWPSNMNVSTSSRISRSVSGRPSTLDWSSMSKNAMRFFMPTESSWSSLPVAKPSFSS</sequence>
<keyword evidence="2" id="KW-1185">Reference proteome</keyword>
<organism evidence="1 2">
    <name type="scientific">Anopheles dirus</name>
    <dbReference type="NCBI Taxonomy" id="7168"/>
    <lineage>
        <taxon>Eukaryota</taxon>
        <taxon>Metazoa</taxon>
        <taxon>Ecdysozoa</taxon>
        <taxon>Arthropoda</taxon>
        <taxon>Hexapoda</taxon>
        <taxon>Insecta</taxon>
        <taxon>Pterygota</taxon>
        <taxon>Neoptera</taxon>
        <taxon>Endopterygota</taxon>
        <taxon>Diptera</taxon>
        <taxon>Nematocera</taxon>
        <taxon>Culicoidea</taxon>
        <taxon>Culicidae</taxon>
        <taxon>Anophelinae</taxon>
        <taxon>Anopheles</taxon>
    </lineage>
</organism>
<protein>
    <submittedName>
        <fullName evidence="1">Uncharacterized protein</fullName>
    </submittedName>
</protein>
<dbReference type="EnsemblMetazoa" id="ADIR004531-RA">
    <property type="protein sequence ID" value="ADIR004531-PA"/>
    <property type="gene ID" value="ADIR004531"/>
</dbReference>
<dbReference type="AlphaFoldDB" id="A0A182NA55"/>